<dbReference type="PRINTS" id="PR00508">
    <property type="entry name" value="S21N4MTFRASE"/>
</dbReference>
<dbReference type="GO" id="GO:0032259">
    <property type="term" value="P:methylation"/>
    <property type="evidence" value="ECO:0007669"/>
    <property type="project" value="UniProtKB-KW"/>
</dbReference>
<dbReference type="InterPro" id="IPR029063">
    <property type="entry name" value="SAM-dependent_MTases_sf"/>
</dbReference>
<evidence type="ECO:0000256" key="2">
    <source>
        <dbReference type="ARBA" id="ARBA00022679"/>
    </source>
</evidence>
<keyword evidence="2 4" id="KW-0808">Transferase</keyword>
<dbReference type="InterPro" id="IPR001091">
    <property type="entry name" value="RM_Methyltransferase"/>
</dbReference>
<proteinExistence type="predicted"/>
<evidence type="ECO:0000313" key="4">
    <source>
        <dbReference type="EMBL" id="ASN72611.1"/>
    </source>
</evidence>
<reference evidence="4" key="1">
    <citation type="submission" date="2017-06" db="EMBL/GenBank/DDBJ databases">
        <title>Novel phages from South African skin metaviromes.</title>
        <authorList>
            <person name="van Zyl L.J."/>
            <person name="Abrahams Y."/>
            <person name="Stander E.A."/>
            <person name="Kirby B.M."/>
            <person name="Clavaud C."/>
            <person name="Farcet C."/>
            <person name="Breton L."/>
            <person name="Trindade M.I."/>
        </authorList>
    </citation>
    <scope>NUCLEOTIDE SEQUENCE</scope>
</reference>
<dbReference type="GO" id="GO:0003677">
    <property type="term" value="F:DNA binding"/>
    <property type="evidence" value="ECO:0007669"/>
    <property type="project" value="InterPro"/>
</dbReference>
<gene>
    <name evidence="4" type="ORF">10S15_18</name>
</gene>
<dbReference type="InterPro" id="IPR002941">
    <property type="entry name" value="DNA_methylase_N4/N6"/>
</dbReference>
<dbReference type="SUPFAM" id="SSF53335">
    <property type="entry name" value="S-adenosyl-L-methionine-dependent methyltransferases"/>
    <property type="match status" value="1"/>
</dbReference>
<name>A0A2H4JHY6_9CAUD</name>
<feature type="domain" description="DNA methylase N-4/N-6" evidence="3">
    <location>
        <begin position="13"/>
        <end position="184"/>
    </location>
</feature>
<protein>
    <submittedName>
        <fullName evidence="4">Putative transferase</fullName>
    </submittedName>
</protein>
<accession>A0A2H4JHY6</accession>
<evidence type="ECO:0000259" key="3">
    <source>
        <dbReference type="Pfam" id="PF01555"/>
    </source>
</evidence>
<dbReference type="GO" id="GO:0008170">
    <property type="term" value="F:N-methyltransferase activity"/>
    <property type="evidence" value="ECO:0007669"/>
    <property type="project" value="InterPro"/>
</dbReference>
<sequence>MRSLLQIPFYVKGGAFYIWHADSEGYNFRGACSDIGWAVRQCLIWNKNTLVLGRQDYQWKHEPCLYGWKEGAAHYFVNDRSLTTIIEDVEELNKMTKAELIEYIERMQANSPTTIINENKPTRNGLHPTMKPLKLIERLVRNSSKKGWNVLDSFNGSGSTMIVCEDLGRTYFGMELDPRYVDATIQRWEEHTGQTAVKLN</sequence>
<dbReference type="Gene3D" id="3.40.50.150">
    <property type="entry name" value="Vaccinia Virus protein VP39"/>
    <property type="match status" value="1"/>
</dbReference>
<evidence type="ECO:0000256" key="1">
    <source>
        <dbReference type="ARBA" id="ARBA00022603"/>
    </source>
</evidence>
<organism evidence="4">
    <name type="scientific">uncultured Caudovirales phage</name>
    <dbReference type="NCBI Taxonomy" id="2100421"/>
    <lineage>
        <taxon>Viruses</taxon>
        <taxon>Duplodnaviria</taxon>
        <taxon>Heunggongvirae</taxon>
        <taxon>Uroviricota</taxon>
        <taxon>Caudoviricetes</taxon>
        <taxon>Peduoviridae</taxon>
        <taxon>Maltschvirus</taxon>
        <taxon>Maltschvirus maltsch</taxon>
    </lineage>
</organism>
<dbReference type="EMBL" id="MF417961">
    <property type="protein sequence ID" value="ASN72611.1"/>
    <property type="molecule type" value="Genomic_DNA"/>
</dbReference>
<dbReference type="Pfam" id="PF01555">
    <property type="entry name" value="N6_N4_Mtase"/>
    <property type="match status" value="1"/>
</dbReference>
<keyword evidence="1" id="KW-0489">Methyltransferase</keyword>